<organism evidence="2 3">
    <name type="scientific">Basidiobolus meristosporus CBS 931.73</name>
    <dbReference type="NCBI Taxonomy" id="1314790"/>
    <lineage>
        <taxon>Eukaryota</taxon>
        <taxon>Fungi</taxon>
        <taxon>Fungi incertae sedis</taxon>
        <taxon>Zoopagomycota</taxon>
        <taxon>Entomophthoromycotina</taxon>
        <taxon>Basidiobolomycetes</taxon>
        <taxon>Basidiobolales</taxon>
        <taxon>Basidiobolaceae</taxon>
        <taxon>Basidiobolus</taxon>
    </lineage>
</organism>
<keyword evidence="3" id="KW-1185">Reference proteome</keyword>
<accession>A0A1Y1Y427</accession>
<evidence type="ECO:0000313" key="2">
    <source>
        <dbReference type="EMBL" id="ORX92733.1"/>
    </source>
</evidence>
<dbReference type="GO" id="GO:0000470">
    <property type="term" value="P:maturation of LSU-rRNA"/>
    <property type="evidence" value="ECO:0007669"/>
    <property type="project" value="TreeGrafter"/>
</dbReference>
<dbReference type="Proteomes" id="UP000193498">
    <property type="component" value="Unassembled WGS sequence"/>
</dbReference>
<dbReference type="GO" id="GO:0000460">
    <property type="term" value="P:maturation of 5.8S rRNA"/>
    <property type="evidence" value="ECO:0007669"/>
    <property type="project" value="TreeGrafter"/>
</dbReference>
<comment type="caution">
    <text evidence="2">The sequence shown here is derived from an EMBL/GenBank/DDBJ whole genome shotgun (WGS) entry which is preliminary data.</text>
</comment>
<dbReference type="GO" id="GO:0090730">
    <property type="term" value="C:Las1 complex"/>
    <property type="evidence" value="ECO:0007669"/>
    <property type="project" value="InterPro"/>
</dbReference>
<gene>
    <name evidence="2" type="ORF">K493DRAFT_263169</name>
</gene>
<dbReference type="PANTHER" id="PTHR15002">
    <property type="entry name" value="RIBOSOMAL BIOGENESIS PROTEIN LAS1L"/>
    <property type="match status" value="1"/>
</dbReference>
<sequence>MPLPPRIIPWTSNEEYELVYGWLYAEAPDLHLRELGVKRVKAWRSRGRVPQAVEATAGFVEVSLRDYFEAGRISSHELRLMYTMIFIRFVNGLVDAEQNKQFAQSVAGLADRLNLPPWFVDLRHAGTHENLPSLQTLRTGCQQALQWLNDNYWSVKTTYPDCISEVREQLSTYKDLGKQFAKDPKRTMNPTAENSPSQKALREIVSLNDPETLKLMLIPVLLENGFLVPAGKKKRSSLPELNLSQDLLALWAPLLQKFDGTWKSFGDDLIAGILDQFDYDETTIKNISVGVLPQEESTKRPNRSTSYLLTLTAWLKHFVKNYYTKEDVLLSNMQMDDLLEGCLRKPTVYTRSVLLTIVEYDPELGKRLSPFIKFITKSLTNKSSIKSFKELPTITESDMQQEIHTLKSRVIKVFGESGSSPDPEGQEEEDQAVDMDVDSNEADDDLEMSSKWQLYDADSWTSCPFGTLPGGVIPSLDLPLELDGPSSPIR</sequence>
<dbReference type="AlphaFoldDB" id="A0A1Y1Y427"/>
<dbReference type="PANTHER" id="PTHR15002:SF0">
    <property type="entry name" value="RIBOSOMAL BIOGENESIS PROTEIN LAS1L"/>
    <property type="match status" value="1"/>
</dbReference>
<evidence type="ECO:0000313" key="3">
    <source>
        <dbReference type="Proteomes" id="UP000193498"/>
    </source>
</evidence>
<dbReference type="FunCoup" id="A0A1Y1Y427">
    <property type="interactions" value="15"/>
</dbReference>
<feature type="region of interest" description="Disordered" evidence="1">
    <location>
        <begin position="470"/>
        <end position="490"/>
    </location>
</feature>
<feature type="compositionally biased region" description="Acidic residues" evidence="1">
    <location>
        <begin position="424"/>
        <end position="447"/>
    </location>
</feature>
<protein>
    <submittedName>
        <fullName evidence="2">Las1-domain-containing protein</fullName>
    </submittedName>
</protein>
<evidence type="ECO:0000256" key="1">
    <source>
        <dbReference type="SAM" id="MobiDB-lite"/>
    </source>
</evidence>
<dbReference type="GO" id="GO:0030687">
    <property type="term" value="C:preribosome, large subunit precursor"/>
    <property type="evidence" value="ECO:0007669"/>
    <property type="project" value="TreeGrafter"/>
</dbReference>
<dbReference type="Pfam" id="PF04031">
    <property type="entry name" value="Las1"/>
    <property type="match status" value="1"/>
</dbReference>
<dbReference type="GO" id="GO:0004519">
    <property type="term" value="F:endonuclease activity"/>
    <property type="evidence" value="ECO:0007669"/>
    <property type="project" value="InterPro"/>
</dbReference>
<dbReference type="EMBL" id="MCFE01000262">
    <property type="protein sequence ID" value="ORX92733.1"/>
    <property type="molecule type" value="Genomic_DNA"/>
</dbReference>
<proteinExistence type="predicted"/>
<dbReference type="OrthoDB" id="10263222at2759"/>
<dbReference type="InParanoid" id="A0A1Y1Y427"/>
<reference evidence="2 3" key="1">
    <citation type="submission" date="2016-07" db="EMBL/GenBank/DDBJ databases">
        <title>Pervasive Adenine N6-methylation of Active Genes in Fungi.</title>
        <authorList>
            <consortium name="DOE Joint Genome Institute"/>
            <person name="Mondo S.J."/>
            <person name="Dannebaum R.O."/>
            <person name="Kuo R.C."/>
            <person name="Labutti K."/>
            <person name="Haridas S."/>
            <person name="Kuo A."/>
            <person name="Salamov A."/>
            <person name="Ahrendt S.R."/>
            <person name="Lipzen A."/>
            <person name="Sullivan W."/>
            <person name="Andreopoulos W.B."/>
            <person name="Clum A."/>
            <person name="Lindquist E."/>
            <person name="Daum C."/>
            <person name="Ramamoorthy G.K."/>
            <person name="Gryganskyi A."/>
            <person name="Culley D."/>
            <person name="Magnuson J.K."/>
            <person name="James T.Y."/>
            <person name="O'Malley M.A."/>
            <person name="Stajich J.E."/>
            <person name="Spatafora J.W."/>
            <person name="Visel A."/>
            <person name="Grigoriev I.V."/>
        </authorList>
    </citation>
    <scope>NUCLEOTIDE SEQUENCE [LARGE SCALE GENOMIC DNA]</scope>
    <source>
        <strain evidence="2 3">CBS 931.73</strain>
    </source>
</reference>
<dbReference type="STRING" id="1314790.A0A1Y1Y427"/>
<dbReference type="InterPro" id="IPR007174">
    <property type="entry name" value="Las1"/>
</dbReference>
<name>A0A1Y1Y427_9FUNG</name>
<feature type="region of interest" description="Disordered" evidence="1">
    <location>
        <begin position="415"/>
        <end position="448"/>
    </location>
</feature>